<name>A0A6A5C3K4_NAEFO</name>
<feature type="transmembrane region" description="Helical" evidence="1">
    <location>
        <begin position="334"/>
        <end position="356"/>
    </location>
</feature>
<comment type="caution">
    <text evidence="2">The sequence shown here is derived from an EMBL/GenBank/DDBJ whole genome shotgun (WGS) entry which is preliminary data.</text>
</comment>
<organism evidence="2 3">
    <name type="scientific">Naegleria fowleri</name>
    <name type="common">Brain eating amoeba</name>
    <dbReference type="NCBI Taxonomy" id="5763"/>
    <lineage>
        <taxon>Eukaryota</taxon>
        <taxon>Discoba</taxon>
        <taxon>Heterolobosea</taxon>
        <taxon>Tetramitia</taxon>
        <taxon>Eutetramitia</taxon>
        <taxon>Vahlkampfiidae</taxon>
        <taxon>Naegleria</taxon>
    </lineage>
</organism>
<feature type="transmembrane region" description="Helical" evidence="1">
    <location>
        <begin position="1105"/>
        <end position="1131"/>
    </location>
</feature>
<dbReference type="RefSeq" id="XP_044564592.1">
    <property type="nucleotide sequence ID" value="XM_044700605.1"/>
</dbReference>
<reference evidence="2 3" key="1">
    <citation type="journal article" date="2019" name="Sci. Rep.">
        <title>Nanopore sequencing improves the draft genome of the human pathogenic amoeba Naegleria fowleri.</title>
        <authorList>
            <person name="Liechti N."/>
            <person name="Schurch N."/>
            <person name="Bruggmann R."/>
            <person name="Wittwer M."/>
        </authorList>
    </citation>
    <scope>NUCLEOTIDE SEQUENCE [LARGE SCALE GENOMIC DNA]</scope>
    <source>
        <strain evidence="2 3">ATCC 30894</strain>
    </source>
</reference>
<sequence length="1233" mass="143820">MPREPKPVLHPHEPYDPYKLYEQSFKQKGQSRYVLYKTYNLGMLWCSLTFGFFALDAFNPSHYISVRLNISEQEAQAYDDLFDYPLRIASMVTTGIAFVLSGILLLRFSMRRSIYSNIHFVLHFGTLAGLVTSVIVQYLSIVVFYMSMNGVVVDNEKMVYSFRIICGVALAVHELCAYKLLSEMCETNGSSPGIIISFALTSRSFKFAFDEIISLQDWITPTQVMSVLLYLGFIVVILVISYTSLEIYQYLQNHPSLFDTKKQTSDLLKHHIYDSKKRFFERIKEGLKRNIAYMIMMIFLLCMTALFWFGVRIMPLNSGGQYWAERVNVGVNDIISLRLAIHFLILVTLPFFGALLDQGGKNKEQRKKEFQLLEIRENKKTSIPESSISNKRKSSLLEKISKSFRLKFRIVLLCLGMIIAISSSFFYTIDSPQNVPLYDFSLNIVTFIHSIGTAMATSAIHLIPKYYFSVVNKDEIEEKAIYLKRRYYRNIPQYLFYLHNVFYEQTEFTGVRYLAWYSLLSTIKNISLLYHMYAKFSMEILIIAAVLIFILSLIAFIVMTVLSYVDFKYLRARTSNHSSQKESLLEIPLISPQEERRGESMASPTSTSTNFDPSSFFTKHVLRFKGWTRLAVVVLTWPIDLLMTANVTLFITCLCGIPTIMLSFYEALEPSNRQSSHPVEIAFLFCLFLLFLFSFLFVYKSTFLKFMGLHFFKWTRRLYNLIFDSPYSTISGYVNCAFSFAKYESNLLEMKKQREKRATNKSVPLVKTLHNFIDPGQKDSSYQSEEDEKLGGYYVSYELMSTTDKEQPVIHSNEDNLILEEETIDSKLLTLADEVKEDDYVIVTAKDDRVFPYEDLEDNKIERVKIQHFKSKEDYVNYLNSTEFLQKFNERDYSFTRITNGTVLFKKSKYKHVYTNERNLNYIRSIRPGSSFTLFVITYFCGYFLIPQVFSWFKLAPIPIVSNPYTFLIVTCNFVFGFLMFYPLVAVWMDVNQSITASLKEAIVMLEDTKEKLQIHHSSENIEYDPTKQVKIKCSKDQFYLFDLDMITKWYKNMTFIQKTVDAKMATMRHNLIIVFVLAKAGSVVLSLISLFTNIEFTPQNFQPMYIVLGLDMAVLFFVIDPCATLYYFLWKNIITMLKMRTKVTGLIHNYPQDNKEKVNQFAQTFHYIQYWNELQRMQNMIGCRFDINGYLFLVVDQNMYKSWFYSLLATLPPAIVKLIIQKFFTTGGFFKI</sequence>
<accession>A0A6A5C3K4</accession>
<proteinExistence type="predicted"/>
<keyword evidence="1" id="KW-0472">Membrane</keyword>
<evidence type="ECO:0000313" key="3">
    <source>
        <dbReference type="Proteomes" id="UP000444721"/>
    </source>
</evidence>
<dbReference type="AlphaFoldDB" id="A0A6A5C3K4"/>
<feature type="transmembrane region" description="Helical" evidence="1">
    <location>
        <begin position="441"/>
        <end position="463"/>
    </location>
</feature>
<feature type="transmembrane region" description="Helical" evidence="1">
    <location>
        <begin position="681"/>
        <end position="699"/>
    </location>
</feature>
<protein>
    <submittedName>
        <fullName evidence="2">Uncharacterized protein</fullName>
    </submittedName>
</protein>
<feature type="transmembrane region" description="Helical" evidence="1">
    <location>
        <begin position="540"/>
        <end position="565"/>
    </location>
</feature>
<dbReference type="OMA" id="FLMFYPL"/>
<dbReference type="VEuPathDB" id="AmoebaDB:FDP41_001032"/>
<dbReference type="VEuPathDB" id="AmoebaDB:NF0013340"/>
<evidence type="ECO:0000256" key="1">
    <source>
        <dbReference type="SAM" id="Phobius"/>
    </source>
</evidence>
<feature type="transmembrane region" description="Helical" evidence="1">
    <location>
        <begin position="410"/>
        <end position="429"/>
    </location>
</feature>
<feature type="transmembrane region" description="Helical" evidence="1">
    <location>
        <begin position="291"/>
        <end position="314"/>
    </location>
</feature>
<evidence type="ECO:0000313" key="2">
    <source>
        <dbReference type="EMBL" id="KAF0979879.1"/>
    </source>
</evidence>
<feature type="transmembrane region" description="Helical" evidence="1">
    <location>
        <begin position="932"/>
        <end position="953"/>
    </location>
</feature>
<feature type="transmembrane region" description="Helical" evidence="1">
    <location>
        <begin position="630"/>
        <end position="661"/>
    </location>
</feature>
<dbReference type="EMBL" id="VFQX01000022">
    <property type="protein sequence ID" value="KAF0979879.1"/>
    <property type="molecule type" value="Genomic_DNA"/>
</dbReference>
<dbReference type="OrthoDB" id="10253663at2759"/>
<dbReference type="VEuPathDB" id="AmoebaDB:NfTy_049830"/>
<keyword evidence="1" id="KW-0812">Transmembrane</keyword>
<gene>
    <name evidence="2" type="ORF">FDP41_001032</name>
</gene>
<feature type="transmembrane region" description="Helical" evidence="1">
    <location>
        <begin position="965"/>
        <end position="989"/>
    </location>
</feature>
<dbReference type="GeneID" id="68108250"/>
<feature type="transmembrane region" description="Helical" evidence="1">
    <location>
        <begin position="88"/>
        <end position="108"/>
    </location>
</feature>
<feature type="transmembrane region" description="Helical" evidence="1">
    <location>
        <begin position="1072"/>
        <end position="1093"/>
    </location>
</feature>
<feature type="transmembrane region" description="Helical" evidence="1">
    <location>
        <begin position="34"/>
        <end position="55"/>
    </location>
</feature>
<dbReference type="Proteomes" id="UP000444721">
    <property type="component" value="Unassembled WGS sequence"/>
</dbReference>
<feature type="transmembrane region" description="Helical" evidence="1">
    <location>
        <begin position="229"/>
        <end position="251"/>
    </location>
</feature>
<keyword evidence="3" id="KW-1185">Reference proteome</keyword>
<keyword evidence="1" id="KW-1133">Transmembrane helix</keyword>
<feature type="transmembrane region" description="Helical" evidence="1">
    <location>
        <begin position="120"/>
        <end position="148"/>
    </location>
</feature>